<name>A0A9J6B4J7_SOLCO</name>
<proteinExistence type="predicted"/>
<accession>A0A9J6B4J7</accession>
<gene>
    <name evidence="2" type="ORF">H5410_003239</name>
</gene>
<comment type="caution">
    <text evidence="2">The sequence shown here is derived from an EMBL/GenBank/DDBJ whole genome shotgun (WGS) entry which is preliminary data.</text>
</comment>
<evidence type="ECO:0000313" key="3">
    <source>
        <dbReference type="Proteomes" id="UP000824120"/>
    </source>
</evidence>
<keyword evidence="1" id="KW-0732">Signal</keyword>
<dbReference type="AlphaFoldDB" id="A0A9J6B4J7"/>
<reference evidence="2 3" key="1">
    <citation type="submission" date="2020-09" db="EMBL/GenBank/DDBJ databases">
        <title>De no assembly of potato wild relative species, Solanum commersonii.</title>
        <authorList>
            <person name="Cho K."/>
        </authorList>
    </citation>
    <scope>NUCLEOTIDE SEQUENCE [LARGE SCALE GENOMIC DNA]</scope>
    <source>
        <strain evidence="2">LZ3.2</strain>
        <tissue evidence="2">Leaf</tissue>
    </source>
</reference>
<organism evidence="2 3">
    <name type="scientific">Solanum commersonii</name>
    <name type="common">Commerson's wild potato</name>
    <name type="synonym">Commerson's nightshade</name>
    <dbReference type="NCBI Taxonomy" id="4109"/>
    <lineage>
        <taxon>Eukaryota</taxon>
        <taxon>Viridiplantae</taxon>
        <taxon>Streptophyta</taxon>
        <taxon>Embryophyta</taxon>
        <taxon>Tracheophyta</taxon>
        <taxon>Spermatophyta</taxon>
        <taxon>Magnoliopsida</taxon>
        <taxon>eudicotyledons</taxon>
        <taxon>Gunneridae</taxon>
        <taxon>Pentapetalae</taxon>
        <taxon>asterids</taxon>
        <taxon>lamiids</taxon>
        <taxon>Solanales</taxon>
        <taxon>Solanaceae</taxon>
        <taxon>Solanoideae</taxon>
        <taxon>Solaneae</taxon>
        <taxon>Solanum</taxon>
    </lineage>
</organism>
<evidence type="ECO:0000313" key="2">
    <source>
        <dbReference type="EMBL" id="KAG5631522.1"/>
    </source>
</evidence>
<keyword evidence="3" id="KW-1185">Reference proteome</keyword>
<dbReference type="EMBL" id="JACXVP010000001">
    <property type="protein sequence ID" value="KAG5631522.1"/>
    <property type="molecule type" value="Genomic_DNA"/>
</dbReference>
<evidence type="ECO:0000256" key="1">
    <source>
        <dbReference type="SAM" id="SignalP"/>
    </source>
</evidence>
<feature type="signal peptide" evidence="1">
    <location>
        <begin position="1"/>
        <end position="17"/>
    </location>
</feature>
<sequence>MSLFSCLLLGALSEVEAGDEVEVKDRVEGNGPAQAPPSIIATPVLQDTLARKLGLLEGMSQAGTLLVIYDASLTRVGGQTLDLMVATDSQTPKTQLVVIVAPRLDSIELPVTPSLN</sequence>
<dbReference type="Proteomes" id="UP000824120">
    <property type="component" value="Chromosome 1"/>
</dbReference>
<feature type="chain" id="PRO_5039928405" evidence="1">
    <location>
        <begin position="18"/>
        <end position="116"/>
    </location>
</feature>
<dbReference type="OrthoDB" id="1328719at2759"/>
<protein>
    <submittedName>
        <fullName evidence="2">Uncharacterized protein</fullName>
    </submittedName>
</protein>